<dbReference type="GO" id="GO:0003677">
    <property type="term" value="F:DNA binding"/>
    <property type="evidence" value="ECO:0007669"/>
    <property type="project" value="UniProtKB-UniRule"/>
</dbReference>
<comment type="caution">
    <text evidence="6">Lacks conserved residue(s) required for the propagation of feature annotation.</text>
</comment>
<dbReference type="GO" id="GO:0051775">
    <property type="term" value="P:response to redox state"/>
    <property type="evidence" value="ECO:0007669"/>
    <property type="project" value="InterPro"/>
</dbReference>
<gene>
    <name evidence="6" type="primary">rex</name>
    <name evidence="9" type="ORF">ENT73_05610</name>
</gene>
<dbReference type="PANTHER" id="PTHR35786:SF1">
    <property type="entry name" value="REDOX-SENSING TRANSCRIPTIONAL REPRESSOR REX 1"/>
    <property type="match status" value="1"/>
</dbReference>
<keyword evidence="1 6" id="KW-0963">Cytoplasm</keyword>
<keyword evidence="6" id="KW-0520">NAD</keyword>
<organism evidence="9">
    <name type="scientific">Caldimicrobium thiodismutans</name>
    <dbReference type="NCBI Taxonomy" id="1653476"/>
    <lineage>
        <taxon>Bacteria</taxon>
        <taxon>Pseudomonadati</taxon>
        <taxon>Thermodesulfobacteriota</taxon>
        <taxon>Thermodesulfobacteria</taxon>
        <taxon>Thermodesulfobacteriales</taxon>
        <taxon>Thermodesulfobacteriaceae</taxon>
        <taxon>Caldimicrobium</taxon>
    </lineage>
</organism>
<keyword evidence="4 6" id="KW-0238">DNA-binding</keyword>
<feature type="DNA-binding region" description="H-T-H motif" evidence="6">
    <location>
        <begin position="16"/>
        <end position="55"/>
    </location>
</feature>
<dbReference type="HAMAP" id="MF_01131">
    <property type="entry name" value="Rex"/>
    <property type="match status" value="1"/>
</dbReference>
<dbReference type="AlphaFoldDB" id="A0A832GR50"/>
<sequence>MKIKDLPENTLHRLVIYLNVLDALEKKKIESISSDELAKRCGVNPAQLRKDLSFVGNLGTKGVGYTVKSLKFSLKKFLGRTEEWNLILGGLSPLGEFLLNNKDFPKEGFYFMAAFDTKESNIGRVINGVSVYNLDQLSYVTKAIKVHMGIITSEDKAEEYLQAFLAQGIKAILNLSSVPLFHEDPEVKIENFSFPMALTKLSFFLKNST</sequence>
<protein>
    <recommendedName>
        <fullName evidence="6">Redox-sensing transcriptional repressor Rex</fullName>
    </recommendedName>
</protein>
<comment type="caution">
    <text evidence="9">The sequence shown here is derived from an EMBL/GenBank/DDBJ whole genome shotgun (WGS) entry which is preliminary data.</text>
</comment>
<feature type="domain" description="Rex DNA-binding C-terminal" evidence="8">
    <location>
        <begin position="6"/>
        <end position="53"/>
    </location>
</feature>
<dbReference type="Pfam" id="PF02629">
    <property type="entry name" value="CoA_binding"/>
    <property type="match status" value="1"/>
</dbReference>
<dbReference type="Gene3D" id="1.10.10.10">
    <property type="entry name" value="Winged helix-like DNA-binding domain superfamily/Winged helix DNA-binding domain"/>
    <property type="match status" value="1"/>
</dbReference>
<evidence type="ECO:0000256" key="6">
    <source>
        <dbReference type="HAMAP-Rule" id="MF_01131"/>
    </source>
</evidence>
<evidence type="ECO:0000256" key="2">
    <source>
        <dbReference type="ARBA" id="ARBA00022491"/>
    </source>
</evidence>
<dbReference type="InterPro" id="IPR036291">
    <property type="entry name" value="NAD(P)-bd_dom_sf"/>
</dbReference>
<dbReference type="GO" id="GO:0003700">
    <property type="term" value="F:DNA-binding transcription factor activity"/>
    <property type="evidence" value="ECO:0007669"/>
    <property type="project" value="UniProtKB-UniRule"/>
</dbReference>
<keyword evidence="5 6" id="KW-0804">Transcription</keyword>
<dbReference type="GO" id="GO:0005737">
    <property type="term" value="C:cytoplasm"/>
    <property type="evidence" value="ECO:0007669"/>
    <property type="project" value="UniProtKB-SubCell"/>
</dbReference>
<evidence type="ECO:0000259" key="8">
    <source>
        <dbReference type="Pfam" id="PF06971"/>
    </source>
</evidence>
<dbReference type="GO" id="GO:0045892">
    <property type="term" value="P:negative regulation of DNA-templated transcription"/>
    <property type="evidence" value="ECO:0007669"/>
    <property type="project" value="InterPro"/>
</dbReference>
<accession>A0A832GR50</accession>
<dbReference type="InterPro" id="IPR036390">
    <property type="entry name" value="WH_DNA-bd_sf"/>
</dbReference>
<dbReference type="NCBIfam" id="NF003996">
    <property type="entry name" value="PRK05472.2-5"/>
    <property type="match status" value="1"/>
</dbReference>
<dbReference type="InterPro" id="IPR003781">
    <property type="entry name" value="CoA-bd"/>
</dbReference>
<name>A0A832GR50_9BACT</name>
<comment type="subcellular location">
    <subcellularLocation>
        <location evidence="6">Cytoplasm</location>
    </subcellularLocation>
</comment>
<dbReference type="PANTHER" id="PTHR35786">
    <property type="entry name" value="REDOX-SENSING TRANSCRIPTIONAL REPRESSOR REX"/>
    <property type="match status" value="1"/>
</dbReference>
<dbReference type="Pfam" id="PF06971">
    <property type="entry name" value="Put_DNA-bind_N"/>
    <property type="match status" value="1"/>
</dbReference>
<evidence type="ECO:0000259" key="7">
    <source>
        <dbReference type="Pfam" id="PF02629"/>
    </source>
</evidence>
<evidence type="ECO:0000256" key="5">
    <source>
        <dbReference type="ARBA" id="ARBA00023163"/>
    </source>
</evidence>
<comment type="subunit">
    <text evidence="6">Homodimer.</text>
</comment>
<keyword evidence="2 6" id="KW-0678">Repressor</keyword>
<proteinExistence type="inferred from homology"/>
<evidence type="ECO:0000256" key="1">
    <source>
        <dbReference type="ARBA" id="ARBA00022490"/>
    </source>
</evidence>
<evidence type="ECO:0000313" key="9">
    <source>
        <dbReference type="EMBL" id="HGV55544.1"/>
    </source>
</evidence>
<dbReference type="InterPro" id="IPR009718">
    <property type="entry name" value="Rex_DNA-bd_C_dom"/>
</dbReference>
<dbReference type="InterPro" id="IPR036388">
    <property type="entry name" value="WH-like_DNA-bd_sf"/>
</dbReference>
<comment type="function">
    <text evidence="6">Modulates transcription in response to changes in cellular NADH/NAD(+) redox state.</text>
</comment>
<keyword evidence="3 6" id="KW-0805">Transcription regulation</keyword>
<dbReference type="SUPFAM" id="SSF46785">
    <property type="entry name" value="Winged helix' DNA-binding domain"/>
    <property type="match status" value="1"/>
</dbReference>
<evidence type="ECO:0000256" key="3">
    <source>
        <dbReference type="ARBA" id="ARBA00023015"/>
    </source>
</evidence>
<dbReference type="NCBIfam" id="NF003995">
    <property type="entry name" value="PRK05472.2-4"/>
    <property type="match status" value="1"/>
</dbReference>
<dbReference type="NCBIfam" id="NF003994">
    <property type="entry name" value="PRK05472.2-3"/>
    <property type="match status" value="1"/>
</dbReference>
<dbReference type="EMBL" id="DSZU01000098">
    <property type="protein sequence ID" value="HGV55544.1"/>
    <property type="molecule type" value="Genomic_DNA"/>
</dbReference>
<reference evidence="9" key="1">
    <citation type="journal article" date="2020" name="mSystems">
        <title>Genome- and Community-Level Interaction Insights into Carbon Utilization and Element Cycling Functions of Hydrothermarchaeota in Hydrothermal Sediment.</title>
        <authorList>
            <person name="Zhou Z."/>
            <person name="Liu Y."/>
            <person name="Xu W."/>
            <person name="Pan J."/>
            <person name="Luo Z.H."/>
            <person name="Li M."/>
        </authorList>
    </citation>
    <scope>NUCLEOTIDE SEQUENCE [LARGE SCALE GENOMIC DNA]</scope>
    <source>
        <strain evidence="9">SpSt-605</strain>
    </source>
</reference>
<feature type="domain" description="CoA-binding" evidence="7">
    <location>
        <begin position="82"/>
        <end position="177"/>
    </location>
</feature>
<dbReference type="SUPFAM" id="SSF51735">
    <property type="entry name" value="NAD(P)-binding Rossmann-fold domains"/>
    <property type="match status" value="1"/>
</dbReference>
<comment type="similarity">
    <text evidence="6">Belongs to the transcriptional regulatory Rex family.</text>
</comment>
<dbReference type="Gene3D" id="3.40.50.720">
    <property type="entry name" value="NAD(P)-binding Rossmann-like Domain"/>
    <property type="match status" value="1"/>
</dbReference>
<evidence type="ECO:0000256" key="4">
    <source>
        <dbReference type="ARBA" id="ARBA00023125"/>
    </source>
</evidence>
<dbReference type="InterPro" id="IPR022876">
    <property type="entry name" value="Tscrpt_rep_Rex"/>
</dbReference>